<accession>A0A9W7DPN7</accession>
<feature type="compositionally biased region" description="Basic and acidic residues" evidence="1">
    <location>
        <begin position="687"/>
        <end position="696"/>
    </location>
</feature>
<evidence type="ECO:0000313" key="3">
    <source>
        <dbReference type="Proteomes" id="UP001165085"/>
    </source>
</evidence>
<feature type="compositionally biased region" description="Low complexity" evidence="1">
    <location>
        <begin position="27"/>
        <end position="45"/>
    </location>
</feature>
<organism evidence="2 3">
    <name type="scientific">Triparma strigata</name>
    <dbReference type="NCBI Taxonomy" id="1606541"/>
    <lineage>
        <taxon>Eukaryota</taxon>
        <taxon>Sar</taxon>
        <taxon>Stramenopiles</taxon>
        <taxon>Ochrophyta</taxon>
        <taxon>Bolidophyceae</taxon>
        <taxon>Parmales</taxon>
        <taxon>Triparmaceae</taxon>
        <taxon>Triparma</taxon>
    </lineage>
</organism>
<evidence type="ECO:0000256" key="1">
    <source>
        <dbReference type="SAM" id="MobiDB-lite"/>
    </source>
</evidence>
<comment type="caution">
    <text evidence="2">The sequence shown here is derived from an EMBL/GenBank/DDBJ whole genome shotgun (WGS) entry which is preliminary data.</text>
</comment>
<sequence length="746" mass="83497">MKDTSDNIKKATPTPTPKPTPSPISQTQNVDTNTNTNIDTENTDNSNDEPKLLFKFYDSTPSRPTPPFSSFPNSDVPPSSFPSNSWQSDVVYLNHFIQESLQLIDRTLKGLGQEYNNTNLFKLTKLPPPTYSKLSHSNLPSTPLTTSTTSFTTLSTRLLHSLLTRSPLKITLTGHSSAAGHGNTFSQQSQSQACSILKPLFKLLNVDVECYNLSMGSFGTIQGSMAGEGVYGVSDIVLWDSMMTEDYPLLKEKDRVEPEFFKQGLVELFWTGFGRSHLGLFQEGCHGRWNLCEGLGEGPNDSTVFNARLEDLEVTKSIEEGMKMPKVVRFANCDDDINLKEECKRVKCEGVCWLDRDDGIFPAMKQREEPRGCVSWHPGWRYHKYRGRVLAYYVLMALRNGLEIWQTQTNQGDIPLDGKHWHLTPIYESFKSAPRSTSLCERTVWSIFDYPDESLYKGSRGSQRICKMRRHGITEYTPTRGESIGDRLVNVQKPKRKKELYEGPDEFVMDSNIVEVGDVDVVSLASGYDGIGRGGSGVGGKIRSSESRRLEQSTPEPPPESESNLPTVESLGWTYLRERVGPCDGSTSSTCNRDTDYECVLYGIHDGQGGFIATGPTEPLEIDLGEVVGGFLSIGGGSLPGDHILLGEIVEKSSNSVVGSRKIKYHHDADKNLDSSNDLPLSEDNDDRNLRGRELQRPNPNLRYPQLKVWNDPDAKDGEYIFRFSVLETTSEFRLNHVYWTIGEIE</sequence>
<name>A0A9W7DPN7_9STRA</name>
<feature type="region of interest" description="Disordered" evidence="1">
    <location>
        <begin position="535"/>
        <end position="566"/>
    </location>
</feature>
<dbReference type="OrthoDB" id="193473at2759"/>
<proteinExistence type="predicted"/>
<dbReference type="Proteomes" id="UP001165085">
    <property type="component" value="Unassembled WGS sequence"/>
</dbReference>
<keyword evidence="3" id="KW-1185">Reference proteome</keyword>
<protein>
    <submittedName>
        <fullName evidence="2">Uncharacterized protein</fullName>
    </submittedName>
</protein>
<gene>
    <name evidence="2" type="ORF">TrST_g310</name>
</gene>
<dbReference type="AlphaFoldDB" id="A0A9W7DPN7"/>
<feature type="region of interest" description="Disordered" evidence="1">
    <location>
        <begin position="669"/>
        <end position="700"/>
    </location>
</feature>
<reference evidence="3" key="1">
    <citation type="journal article" date="2023" name="Commun. Biol.">
        <title>Genome analysis of Parmales, the sister group of diatoms, reveals the evolutionary specialization of diatoms from phago-mixotrophs to photoautotrophs.</title>
        <authorList>
            <person name="Ban H."/>
            <person name="Sato S."/>
            <person name="Yoshikawa S."/>
            <person name="Yamada K."/>
            <person name="Nakamura Y."/>
            <person name="Ichinomiya M."/>
            <person name="Sato N."/>
            <person name="Blanc-Mathieu R."/>
            <person name="Endo H."/>
            <person name="Kuwata A."/>
            <person name="Ogata H."/>
        </authorList>
    </citation>
    <scope>NUCLEOTIDE SEQUENCE [LARGE SCALE GENOMIC DNA]</scope>
    <source>
        <strain evidence="3">NIES 3701</strain>
    </source>
</reference>
<evidence type="ECO:0000313" key="2">
    <source>
        <dbReference type="EMBL" id="GMH51514.1"/>
    </source>
</evidence>
<feature type="region of interest" description="Disordered" evidence="1">
    <location>
        <begin position="1"/>
        <end position="82"/>
    </location>
</feature>
<dbReference type="EMBL" id="BRXY01000004">
    <property type="protein sequence ID" value="GMH51514.1"/>
    <property type="molecule type" value="Genomic_DNA"/>
</dbReference>